<dbReference type="InterPro" id="IPR051783">
    <property type="entry name" value="NAD(P)-dependent_oxidoreduct"/>
</dbReference>
<protein>
    <recommendedName>
        <fullName evidence="1">NAD-dependent epimerase/dehydratase domain-containing protein</fullName>
    </recommendedName>
</protein>
<dbReference type="Pfam" id="PF01370">
    <property type="entry name" value="Epimerase"/>
    <property type="match status" value="1"/>
</dbReference>
<proteinExistence type="predicted"/>
<dbReference type="SUPFAM" id="SSF51735">
    <property type="entry name" value="NAD(P)-binding Rossmann-fold domains"/>
    <property type="match status" value="1"/>
</dbReference>
<dbReference type="Gene3D" id="3.40.50.720">
    <property type="entry name" value="NAD(P)-binding Rossmann-like Domain"/>
    <property type="match status" value="1"/>
</dbReference>
<dbReference type="EMBL" id="CAJZBQ010000046">
    <property type="protein sequence ID" value="CAG9328745.1"/>
    <property type="molecule type" value="Genomic_DNA"/>
</dbReference>
<dbReference type="GO" id="GO:0004029">
    <property type="term" value="F:aldehyde dehydrogenase (NAD+) activity"/>
    <property type="evidence" value="ECO:0007669"/>
    <property type="project" value="TreeGrafter"/>
</dbReference>
<sequence length="296" mass="33218">MKIFLTGATGSIGSSVLNNLLSHGHEITCTVRSEEKGQAIASKSDKAHYVLFDIDADNAHQLGEVAAGYDAIIHCLRQKSSEAEDITIDALILAARKTAETKPITLVFTSDFGLNGNTTEMIDEDHDDTSHSFPFSVERRLRERKIINASTENLHGVAIRVCWTYGKSSVDKWIRACKSENKILAIGQSNPYIPFIHIEDLANMYRVLIEERAYGLFFAVEPESLTLGDMIAKVAAAGNIQEVERVDSLEKHISGPYGFFLFGHTINQHFYPKRFIELYDFHFAHKISDWISSFIF</sequence>
<organism evidence="2 3">
    <name type="scientific">Blepharisma stoltei</name>
    <dbReference type="NCBI Taxonomy" id="1481888"/>
    <lineage>
        <taxon>Eukaryota</taxon>
        <taxon>Sar</taxon>
        <taxon>Alveolata</taxon>
        <taxon>Ciliophora</taxon>
        <taxon>Postciliodesmatophora</taxon>
        <taxon>Heterotrichea</taxon>
        <taxon>Heterotrichida</taxon>
        <taxon>Blepharismidae</taxon>
        <taxon>Blepharisma</taxon>
    </lineage>
</organism>
<name>A0AAU9JT07_9CILI</name>
<reference evidence="2" key="1">
    <citation type="submission" date="2021-09" db="EMBL/GenBank/DDBJ databases">
        <authorList>
            <consortium name="AG Swart"/>
            <person name="Singh M."/>
            <person name="Singh A."/>
            <person name="Seah K."/>
            <person name="Emmerich C."/>
        </authorList>
    </citation>
    <scope>NUCLEOTIDE SEQUENCE</scope>
    <source>
        <strain evidence="2">ATCC30299</strain>
    </source>
</reference>
<dbReference type="InterPro" id="IPR036291">
    <property type="entry name" value="NAD(P)-bd_dom_sf"/>
</dbReference>
<dbReference type="GO" id="GO:0005737">
    <property type="term" value="C:cytoplasm"/>
    <property type="evidence" value="ECO:0007669"/>
    <property type="project" value="TreeGrafter"/>
</dbReference>
<dbReference type="Proteomes" id="UP001162131">
    <property type="component" value="Unassembled WGS sequence"/>
</dbReference>
<evidence type="ECO:0000259" key="1">
    <source>
        <dbReference type="Pfam" id="PF01370"/>
    </source>
</evidence>
<comment type="caution">
    <text evidence="2">The sequence shown here is derived from an EMBL/GenBank/DDBJ whole genome shotgun (WGS) entry which is preliminary data.</text>
</comment>
<gene>
    <name evidence="2" type="ORF">BSTOLATCC_MIC46736</name>
</gene>
<evidence type="ECO:0000313" key="3">
    <source>
        <dbReference type="Proteomes" id="UP001162131"/>
    </source>
</evidence>
<dbReference type="InterPro" id="IPR001509">
    <property type="entry name" value="Epimerase_deHydtase"/>
</dbReference>
<evidence type="ECO:0000313" key="2">
    <source>
        <dbReference type="EMBL" id="CAG9328745.1"/>
    </source>
</evidence>
<dbReference type="PANTHER" id="PTHR48079">
    <property type="entry name" value="PROTEIN YEEZ"/>
    <property type="match status" value="1"/>
</dbReference>
<dbReference type="PANTHER" id="PTHR48079:SF6">
    <property type="entry name" value="NAD(P)-BINDING DOMAIN-CONTAINING PROTEIN-RELATED"/>
    <property type="match status" value="1"/>
</dbReference>
<feature type="domain" description="NAD-dependent epimerase/dehydratase" evidence="1">
    <location>
        <begin position="3"/>
        <end position="211"/>
    </location>
</feature>
<accession>A0AAU9JT07</accession>
<dbReference type="AlphaFoldDB" id="A0AAU9JT07"/>
<keyword evidence="3" id="KW-1185">Reference proteome</keyword>